<dbReference type="InterPro" id="IPR052523">
    <property type="entry name" value="Trichothecene_AcTrans"/>
</dbReference>
<dbReference type="STRING" id="5539.A0A3E2HQ23"/>
<reference evidence="2 3" key="1">
    <citation type="submission" date="2018-05" db="EMBL/GenBank/DDBJ databases">
        <title>Draft genome sequence of Scytalidium lignicola DSM 105466, a ubiquitous saprotrophic fungus.</title>
        <authorList>
            <person name="Buettner E."/>
            <person name="Gebauer A.M."/>
            <person name="Hofrichter M."/>
            <person name="Liers C."/>
            <person name="Kellner H."/>
        </authorList>
    </citation>
    <scope>NUCLEOTIDE SEQUENCE [LARGE SCALE GENOMIC DNA]</scope>
    <source>
        <strain evidence="2 3">DSM 105466</strain>
    </source>
</reference>
<feature type="domain" description="N-acetyltransferase" evidence="1">
    <location>
        <begin position="95"/>
        <end position="237"/>
    </location>
</feature>
<keyword evidence="3" id="KW-1185">Reference proteome</keyword>
<dbReference type="CDD" id="cd04301">
    <property type="entry name" value="NAT_SF"/>
    <property type="match status" value="1"/>
</dbReference>
<organism evidence="2 3">
    <name type="scientific">Scytalidium lignicola</name>
    <name type="common">Hyphomycete</name>
    <dbReference type="NCBI Taxonomy" id="5539"/>
    <lineage>
        <taxon>Eukaryota</taxon>
        <taxon>Fungi</taxon>
        <taxon>Dikarya</taxon>
        <taxon>Ascomycota</taxon>
        <taxon>Pezizomycotina</taxon>
        <taxon>Leotiomycetes</taxon>
        <taxon>Leotiomycetes incertae sedis</taxon>
        <taxon>Scytalidium</taxon>
    </lineage>
</organism>
<dbReference type="InterPro" id="IPR016181">
    <property type="entry name" value="Acyl_CoA_acyltransferase"/>
</dbReference>
<dbReference type="PANTHER" id="PTHR42791">
    <property type="entry name" value="GNAT FAMILY ACETYLTRANSFERASE"/>
    <property type="match status" value="1"/>
</dbReference>
<accession>A0A3E2HQ23</accession>
<dbReference type="GO" id="GO:0016747">
    <property type="term" value="F:acyltransferase activity, transferring groups other than amino-acyl groups"/>
    <property type="evidence" value="ECO:0007669"/>
    <property type="project" value="InterPro"/>
</dbReference>
<evidence type="ECO:0000259" key="1">
    <source>
        <dbReference type="PROSITE" id="PS51186"/>
    </source>
</evidence>
<feature type="non-terminal residue" evidence="2">
    <location>
        <position position="243"/>
    </location>
</feature>
<name>A0A3E2HQ23_SCYLI</name>
<dbReference type="OMA" id="WILLWPK"/>
<dbReference type="Pfam" id="PF00583">
    <property type="entry name" value="Acetyltransf_1"/>
    <property type="match status" value="1"/>
</dbReference>
<dbReference type="OrthoDB" id="2115692at2759"/>
<sequence length="243" mass="27720">MPPFTIHKCTIRNSEALARNNMSAFWTDSNWVLVWGDRTLEDVIKQAALRTPFNLLTNRSHKRHQVAIDERTGEIVGYIRWILPDGMGLGMSDKEMGNIWSEAIVPEVSDQEKKEAEKLFQSADWIHRPPPGQLDVGDIDIPVRAMENKLKKKKYLTLDYLAVHPDHRRQGIATILVESGIREAEKMGLPIFVLAMKAGYGVYKKLGFKLLDQIIQDDSMYGGKGEYGVYFLEKEVEKMSDLV</sequence>
<feature type="non-terminal residue" evidence="2">
    <location>
        <position position="1"/>
    </location>
</feature>
<evidence type="ECO:0000313" key="2">
    <source>
        <dbReference type="EMBL" id="RFU35456.1"/>
    </source>
</evidence>
<protein>
    <recommendedName>
        <fullName evidence="1">N-acetyltransferase domain-containing protein</fullName>
    </recommendedName>
</protein>
<comment type="caution">
    <text evidence="2">The sequence shown here is derived from an EMBL/GenBank/DDBJ whole genome shotgun (WGS) entry which is preliminary data.</text>
</comment>
<dbReference type="Proteomes" id="UP000258309">
    <property type="component" value="Unassembled WGS sequence"/>
</dbReference>
<dbReference type="EMBL" id="NCSJ02000008">
    <property type="protein sequence ID" value="RFU35456.1"/>
    <property type="molecule type" value="Genomic_DNA"/>
</dbReference>
<dbReference type="PANTHER" id="PTHR42791:SF2">
    <property type="entry name" value="N-ACETYLTRANSFERASE DOMAIN-CONTAINING PROTEIN"/>
    <property type="match status" value="1"/>
</dbReference>
<dbReference type="PROSITE" id="PS51186">
    <property type="entry name" value="GNAT"/>
    <property type="match status" value="1"/>
</dbReference>
<gene>
    <name evidence="2" type="ORF">B7463_g846</name>
</gene>
<proteinExistence type="predicted"/>
<evidence type="ECO:0000313" key="3">
    <source>
        <dbReference type="Proteomes" id="UP000258309"/>
    </source>
</evidence>
<dbReference type="AlphaFoldDB" id="A0A3E2HQ23"/>
<dbReference type="SUPFAM" id="SSF55729">
    <property type="entry name" value="Acyl-CoA N-acyltransferases (Nat)"/>
    <property type="match status" value="1"/>
</dbReference>
<dbReference type="InterPro" id="IPR000182">
    <property type="entry name" value="GNAT_dom"/>
</dbReference>
<dbReference type="Gene3D" id="3.40.630.30">
    <property type="match status" value="1"/>
</dbReference>